<feature type="compositionally biased region" description="Basic and acidic residues" evidence="1">
    <location>
        <begin position="628"/>
        <end position="648"/>
    </location>
</feature>
<feature type="compositionally biased region" description="Basic and acidic residues" evidence="1">
    <location>
        <begin position="817"/>
        <end position="839"/>
    </location>
</feature>
<dbReference type="InterPro" id="IPR005419">
    <property type="entry name" value="ZO-2"/>
</dbReference>
<feature type="compositionally biased region" description="Polar residues" evidence="1">
    <location>
        <begin position="7"/>
        <end position="21"/>
    </location>
</feature>
<dbReference type="PROSITE" id="PS50106">
    <property type="entry name" value="PDZ"/>
    <property type="match status" value="2"/>
</dbReference>
<sequence length="839" mass="93536">MERTSVLRISTNSTNSSSAQEDSGRPGNSADDCTILAKEKLVPIVGGHGNGRPYHTPVMEGYNSSRACFTPKPGETASISMDPERDILKSRGLSDEVITTIQAIPVKHSFQQKLIASWTEKNRKQTRSTYLAEQQAQGKAVAQIQHWNIDKEQEDRLRPVSSISAGPVEGPYNSLAHIFAACKYLSSELQLFAVKLSATGFIKVATFCFDDCFAHSWHSLDELQEVVIGNGFHFTVAKTIKLYKETGSHEDRPRKGRPRVTSASEDKFIRVTSLRNRRLTAAQIRDQDNDPNHTSRLCKGYFTKKESDGVLRQMTWPPVTRPEPNRDGLGGGTIQIADLTVCTALCQITDLSKSAAALPSACSEQALGSHLTPCRTRMPRPSWIRALLQGGSRSGRVVSPSSLALILYLPSAVFIFSLPFRAASSMEELIWEQFTVTLQKDSKKGFGIAVSGGKDNPHFDNGEPSIAISDVLPGGPADGFLQENDRVVMVNGTSMDNVLHSFAVQQLRKCGKTAVIVVKRPRKVQVSALRQTPSPEVDSRVFDIMDDDGHLDNRSAYSGYSESLQSGIGRRSRDSSPDRGYSKEQERGRSYDRDPGHDRGRSKERNLDDDREYKRERSQGRSIDQDLSEERKYRRDRGKSVDRDESFERSYSGDYSPDRGGNRRSQLDYRSEKEVLPHSRDRLQSHSPTPEPVRYSARKGQEKPTSVLLSKKKQSEEYGLRLGSQIFIIKEMTDIGLAMRDGNLHEGDIVLKINGTVTENMSLGDARKLIERSRGKLQLVVQRDASQTLINVPSLHDSDSDIGDISEIESNRSSSPQDDRRLQFSDSHSSTEKLKEKPM</sequence>
<dbReference type="SMART" id="SM00228">
    <property type="entry name" value="PDZ"/>
    <property type="match status" value="2"/>
</dbReference>
<feature type="compositionally biased region" description="Polar residues" evidence="1">
    <location>
        <begin position="555"/>
        <end position="565"/>
    </location>
</feature>
<dbReference type="Gene3D" id="2.30.42.10">
    <property type="match status" value="2"/>
</dbReference>
<organism evidence="3 4">
    <name type="scientific">Ranitomeya imitator</name>
    <name type="common">mimic poison frog</name>
    <dbReference type="NCBI Taxonomy" id="111125"/>
    <lineage>
        <taxon>Eukaryota</taxon>
        <taxon>Metazoa</taxon>
        <taxon>Chordata</taxon>
        <taxon>Craniata</taxon>
        <taxon>Vertebrata</taxon>
        <taxon>Euteleostomi</taxon>
        <taxon>Amphibia</taxon>
        <taxon>Batrachia</taxon>
        <taxon>Anura</taxon>
        <taxon>Neobatrachia</taxon>
        <taxon>Hyloidea</taxon>
        <taxon>Dendrobatidae</taxon>
        <taxon>Dendrobatinae</taxon>
        <taxon>Ranitomeya</taxon>
    </lineage>
</organism>
<feature type="region of interest" description="Disordered" evidence="1">
    <location>
        <begin position="551"/>
        <end position="710"/>
    </location>
</feature>
<dbReference type="SUPFAM" id="SSF50156">
    <property type="entry name" value="PDZ domain-like"/>
    <property type="match status" value="2"/>
</dbReference>
<dbReference type="Pfam" id="PF00595">
    <property type="entry name" value="PDZ"/>
    <property type="match status" value="2"/>
</dbReference>
<dbReference type="EMBL" id="CAUEEQ010023753">
    <property type="protein sequence ID" value="CAJ0945312.1"/>
    <property type="molecule type" value="Genomic_DNA"/>
</dbReference>
<evidence type="ECO:0000256" key="1">
    <source>
        <dbReference type="SAM" id="MobiDB-lite"/>
    </source>
</evidence>
<evidence type="ECO:0000313" key="4">
    <source>
        <dbReference type="Proteomes" id="UP001176940"/>
    </source>
</evidence>
<feature type="compositionally biased region" description="Basic and acidic residues" evidence="1">
    <location>
        <begin position="656"/>
        <end position="684"/>
    </location>
</feature>
<dbReference type="PRINTS" id="PR01599">
    <property type="entry name" value="ZONOCCLUDNS2"/>
</dbReference>
<accession>A0ABN9LLW3</accession>
<feature type="domain" description="PDZ" evidence="2">
    <location>
        <begin position="706"/>
        <end position="785"/>
    </location>
</feature>
<dbReference type="PANTHER" id="PTHR13865:SF26">
    <property type="entry name" value="TIGHT JUNCTION PROTEIN ZO-2"/>
    <property type="match status" value="1"/>
</dbReference>
<dbReference type="InterPro" id="IPR036034">
    <property type="entry name" value="PDZ_sf"/>
</dbReference>
<dbReference type="InterPro" id="IPR001478">
    <property type="entry name" value="PDZ"/>
</dbReference>
<name>A0ABN9LLW3_9NEOB</name>
<dbReference type="CDD" id="cd06727">
    <property type="entry name" value="PDZ1_ZO1-like"/>
    <property type="match status" value="1"/>
</dbReference>
<reference evidence="3" key="1">
    <citation type="submission" date="2023-07" db="EMBL/GenBank/DDBJ databases">
        <authorList>
            <person name="Stuckert A."/>
        </authorList>
    </citation>
    <scope>NUCLEOTIDE SEQUENCE</scope>
</reference>
<feature type="region of interest" description="Disordered" evidence="1">
    <location>
        <begin position="1"/>
        <end position="31"/>
    </location>
</feature>
<evidence type="ECO:0000313" key="3">
    <source>
        <dbReference type="EMBL" id="CAJ0945312.1"/>
    </source>
</evidence>
<feature type="region of interest" description="Disordered" evidence="1">
    <location>
        <begin position="793"/>
        <end position="839"/>
    </location>
</feature>
<gene>
    <name evidence="3" type="ORF">RIMI_LOCUS10810224</name>
</gene>
<keyword evidence="4" id="KW-1185">Reference proteome</keyword>
<dbReference type="PANTHER" id="PTHR13865">
    <property type="entry name" value="TIGHT JUNCTION PROTEIN"/>
    <property type="match status" value="1"/>
</dbReference>
<protein>
    <recommendedName>
        <fullName evidence="2">PDZ domain-containing protein</fullName>
    </recommendedName>
</protein>
<feature type="compositionally biased region" description="Basic and acidic residues" evidence="1">
    <location>
        <begin position="571"/>
        <end position="619"/>
    </location>
</feature>
<dbReference type="Proteomes" id="UP001176940">
    <property type="component" value="Unassembled WGS sequence"/>
</dbReference>
<evidence type="ECO:0000259" key="2">
    <source>
        <dbReference type="PROSITE" id="PS50106"/>
    </source>
</evidence>
<feature type="domain" description="PDZ" evidence="2">
    <location>
        <begin position="435"/>
        <end position="522"/>
    </location>
</feature>
<dbReference type="CDD" id="cd06728">
    <property type="entry name" value="PDZ2_ZO1-like_ds"/>
    <property type="match status" value="1"/>
</dbReference>
<comment type="caution">
    <text evidence="3">The sequence shown here is derived from an EMBL/GenBank/DDBJ whole genome shotgun (WGS) entry which is preliminary data.</text>
</comment>
<proteinExistence type="predicted"/>